<gene>
    <name evidence="1" type="ORF">TM448A02194_0004</name>
</gene>
<dbReference type="EMBL" id="MT144271">
    <property type="protein sequence ID" value="QJA51536.1"/>
    <property type="molecule type" value="Genomic_DNA"/>
</dbReference>
<proteinExistence type="predicted"/>
<reference evidence="1" key="1">
    <citation type="submission" date="2020-03" db="EMBL/GenBank/DDBJ databases">
        <title>The deep terrestrial virosphere.</title>
        <authorList>
            <person name="Holmfeldt K."/>
            <person name="Nilsson E."/>
            <person name="Simone D."/>
            <person name="Lopez-Fernandez M."/>
            <person name="Wu X."/>
            <person name="de Brujin I."/>
            <person name="Lundin D."/>
            <person name="Andersson A."/>
            <person name="Bertilsson S."/>
            <person name="Dopson M."/>
        </authorList>
    </citation>
    <scope>NUCLEOTIDE SEQUENCE</scope>
    <source>
        <strain evidence="1">TM448A02194</strain>
    </source>
</reference>
<accession>A0A6H1ZUD1</accession>
<sequence length="63" mass="6940">MPLYDFECGNCGEETRREVLWPSHNVGIGETVVMKEPCAKCGCLGFKKVMNGPIARTPGAWKP</sequence>
<organism evidence="1">
    <name type="scientific">viral metagenome</name>
    <dbReference type="NCBI Taxonomy" id="1070528"/>
    <lineage>
        <taxon>unclassified sequences</taxon>
        <taxon>metagenomes</taxon>
        <taxon>organismal metagenomes</taxon>
    </lineage>
</organism>
<protein>
    <submittedName>
        <fullName evidence="1">Uncharacterized protein</fullName>
    </submittedName>
</protein>
<evidence type="ECO:0000313" key="1">
    <source>
        <dbReference type="EMBL" id="QJA51536.1"/>
    </source>
</evidence>
<dbReference type="AlphaFoldDB" id="A0A6H1ZUD1"/>
<name>A0A6H1ZUD1_9ZZZZ</name>